<dbReference type="RefSeq" id="WP_109624708.1">
    <property type="nucleotide sequence ID" value="NZ_JANKBI010000001.1"/>
</dbReference>
<evidence type="ECO:0000256" key="1">
    <source>
        <dbReference type="ARBA" id="ARBA00000085"/>
    </source>
</evidence>
<dbReference type="Proteomes" id="UP000245412">
    <property type="component" value="Unassembled WGS sequence"/>
</dbReference>
<evidence type="ECO:0000256" key="8">
    <source>
        <dbReference type="ARBA" id="ARBA00022989"/>
    </source>
</evidence>
<dbReference type="GO" id="GO:0000155">
    <property type="term" value="F:phosphorelay sensor kinase activity"/>
    <property type="evidence" value="ECO:0007669"/>
    <property type="project" value="InterPro"/>
</dbReference>
<feature type="transmembrane region" description="Helical" evidence="14">
    <location>
        <begin position="12"/>
        <end position="40"/>
    </location>
</feature>
<name>A0AB73TAN9_9FIRM</name>
<dbReference type="SUPFAM" id="SSF158472">
    <property type="entry name" value="HAMP domain-like"/>
    <property type="match status" value="1"/>
</dbReference>
<evidence type="ECO:0000256" key="14">
    <source>
        <dbReference type="SAM" id="Phobius"/>
    </source>
</evidence>
<evidence type="ECO:0000256" key="12">
    <source>
        <dbReference type="ARBA" id="ARBA00037219"/>
    </source>
</evidence>
<dbReference type="PROSITE" id="PS50885">
    <property type="entry name" value="HAMP"/>
    <property type="match status" value="1"/>
</dbReference>
<proteinExistence type="predicted"/>
<evidence type="ECO:0000256" key="6">
    <source>
        <dbReference type="ARBA" id="ARBA00022692"/>
    </source>
</evidence>
<feature type="domain" description="Histidine kinase" evidence="15">
    <location>
        <begin position="135"/>
        <end position="347"/>
    </location>
</feature>
<dbReference type="InterPro" id="IPR003660">
    <property type="entry name" value="HAMP_dom"/>
</dbReference>
<dbReference type="Gene3D" id="6.10.340.10">
    <property type="match status" value="1"/>
</dbReference>
<dbReference type="PANTHER" id="PTHR45528:SF11">
    <property type="entry name" value="HISTIDINE KINASE"/>
    <property type="match status" value="1"/>
</dbReference>
<evidence type="ECO:0000256" key="3">
    <source>
        <dbReference type="ARBA" id="ARBA00012438"/>
    </source>
</evidence>
<keyword evidence="6 14" id="KW-0812">Transmembrane</keyword>
<keyword evidence="4" id="KW-0597">Phosphoprotein</keyword>
<dbReference type="CDD" id="cd06225">
    <property type="entry name" value="HAMP"/>
    <property type="match status" value="1"/>
</dbReference>
<dbReference type="CDD" id="cd00075">
    <property type="entry name" value="HATPase"/>
    <property type="match status" value="1"/>
</dbReference>
<dbReference type="InterPro" id="IPR050398">
    <property type="entry name" value="HssS/ArlS-like"/>
</dbReference>
<protein>
    <recommendedName>
        <fullName evidence="13">Heme sensor protein HssS</fullName>
        <ecNumber evidence="3">2.7.13.3</ecNumber>
    </recommendedName>
</protein>
<evidence type="ECO:0000256" key="10">
    <source>
        <dbReference type="ARBA" id="ARBA00023026"/>
    </source>
</evidence>
<dbReference type="Pfam" id="PF00672">
    <property type="entry name" value="HAMP"/>
    <property type="match status" value="1"/>
</dbReference>
<dbReference type="CDD" id="cd00082">
    <property type="entry name" value="HisKA"/>
    <property type="match status" value="1"/>
</dbReference>
<dbReference type="InterPro" id="IPR003661">
    <property type="entry name" value="HisK_dim/P_dom"/>
</dbReference>
<keyword evidence="8 14" id="KW-1133">Transmembrane helix</keyword>
<dbReference type="PROSITE" id="PS50109">
    <property type="entry name" value="HIS_KIN"/>
    <property type="match status" value="1"/>
</dbReference>
<dbReference type="SMART" id="SM00304">
    <property type="entry name" value="HAMP"/>
    <property type="match status" value="1"/>
</dbReference>
<evidence type="ECO:0000259" key="15">
    <source>
        <dbReference type="PROSITE" id="PS50109"/>
    </source>
</evidence>
<keyword evidence="11 14" id="KW-0472">Membrane</keyword>
<dbReference type="InterPro" id="IPR036890">
    <property type="entry name" value="HATPase_C_sf"/>
</dbReference>
<dbReference type="FunFam" id="3.30.565.10:FF:000006">
    <property type="entry name" value="Sensor histidine kinase WalK"/>
    <property type="match status" value="1"/>
</dbReference>
<dbReference type="Gene3D" id="3.30.565.10">
    <property type="entry name" value="Histidine kinase-like ATPase, C-terminal domain"/>
    <property type="match status" value="1"/>
</dbReference>
<gene>
    <name evidence="17" type="ORF">C7383_101696</name>
</gene>
<dbReference type="SUPFAM" id="SSF47384">
    <property type="entry name" value="Homodimeric domain of signal transducing histidine kinase"/>
    <property type="match status" value="1"/>
</dbReference>
<feature type="domain" description="HAMP" evidence="16">
    <location>
        <begin position="78"/>
        <end position="127"/>
    </location>
</feature>
<dbReference type="GO" id="GO:0005886">
    <property type="term" value="C:plasma membrane"/>
    <property type="evidence" value="ECO:0007669"/>
    <property type="project" value="TreeGrafter"/>
</dbReference>
<dbReference type="SMART" id="SM00388">
    <property type="entry name" value="HisKA"/>
    <property type="match status" value="1"/>
</dbReference>
<evidence type="ECO:0000259" key="16">
    <source>
        <dbReference type="PROSITE" id="PS50885"/>
    </source>
</evidence>
<sequence length="347" mass="39310">MKTRLTKYLNKIRLSLLFAATFFLIMLLAMLLVLLGMILLNRLGVPHGKPDGLPLLLFALVSLLVGTLLAAVFSHRPLAPIRKIIEASDQIARGNYNTRIHLVGPDEFKHLSSSFNHMAEELESVEMLRSDFVNNFSHEFKTPIVSIRGFAKMLKRDDLTQDEKNEYLDIIITESERLTELATNVLNLSKIEKQSILTDKTHYNVSEQIRRVIALLDKKWSDKHMEIIFDCEEIMLNANEELMNQVWINLLDNAVKFSPDYGMVEIKIFHDDTDIVFTIADQGGGIPPETARHIFDKFFQGDVSHSAAGNGIGLTIARHIIELHHGSISLDTNNQIGAKFIIRIPEV</sequence>
<dbReference type="AlphaFoldDB" id="A0AB73TAN9"/>
<comment type="catalytic activity">
    <reaction evidence="1">
        <text>ATP + protein L-histidine = ADP + protein N-phospho-L-histidine.</text>
        <dbReference type="EC" id="2.7.13.3"/>
    </reaction>
</comment>
<comment type="function">
    <text evidence="12">Member of the two-component regulatory system HssS/HssR involved in intracellular heme homeostasis and tempering of staphylococcal virulence. HssS functions as a heme sensor histidine kinase which is autophosphorylated at a histidine residue and transfers its phosphate group to an aspartate residue of HssR. HssR/HssS activates the expression of hrtAB, an efflux pump, in response to extracellular heme, hemin, hemoglobin or blood.</text>
</comment>
<dbReference type="Pfam" id="PF00512">
    <property type="entry name" value="HisKA"/>
    <property type="match status" value="1"/>
</dbReference>
<dbReference type="InterPro" id="IPR004358">
    <property type="entry name" value="Sig_transdc_His_kin-like_C"/>
</dbReference>
<keyword evidence="7" id="KW-0418">Kinase</keyword>
<dbReference type="FunFam" id="1.10.287.130:FF:000001">
    <property type="entry name" value="Two-component sensor histidine kinase"/>
    <property type="match status" value="1"/>
</dbReference>
<keyword evidence="5" id="KW-0808">Transferase</keyword>
<keyword evidence="18" id="KW-1185">Reference proteome</keyword>
<evidence type="ECO:0000313" key="18">
    <source>
        <dbReference type="Proteomes" id="UP000245412"/>
    </source>
</evidence>
<accession>A0AB73TAN9</accession>
<evidence type="ECO:0000256" key="2">
    <source>
        <dbReference type="ARBA" id="ARBA00004141"/>
    </source>
</evidence>
<evidence type="ECO:0000256" key="13">
    <source>
        <dbReference type="ARBA" id="ARBA00040841"/>
    </source>
</evidence>
<evidence type="ECO:0000256" key="7">
    <source>
        <dbReference type="ARBA" id="ARBA00022777"/>
    </source>
</evidence>
<dbReference type="SUPFAM" id="SSF55874">
    <property type="entry name" value="ATPase domain of HSP90 chaperone/DNA topoisomerase II/histidine kinase"/>
    <property type="match status" value="1"/>
</dbReference>
<dbReference type="InterPro" id="IPR036097">
    <property type="entry name" value="HisK_dim/P_sf"/>
</dbReference>
<dbReference type="PANTHER" id="PTHR45528">
    <property type="entry name" value="SENSOR HISTIDINE KINASE CPXA"/>
    <property type="match status" value="1"/>
</dbReference>
<dbReference type="Gene3D" id="1.10.287.130">
    <property type="match status" value="1"/>
</dbReference>
<evidence type="ECO:0000313" key="17">
    <source>
        <dbReference type="EMBL" id="PWJ79315.1"/>
    </source>
</evidence>
<dbReference type="InterPro" id="IPR003594">
    <property type="entry name" value="HATPase_dom"/>
</dbReference>
<comment type="caution">
    <text evidence="17">The sequence shown here is derived from an EMBL/GenBank/DDBJ whole genome shotgun (WGS) entry which is preliminary data.</text>
</comment>
<dbReference type="Pfam" id="PF02518">
    <property type="entry name" value="HATPase_c"/>
    <property type="match status" value="1"/>
</dbReference>
<comment type="subcellular location">
    <subcellularLocation>
        <location evidence="2">Membrane</location>
        <topology evidence="2">Multi-pass membrane protein</topology>
    </subcellularLocation>
</comment>
<dbReference type="EMBL" id="QGGY01000001">
    <property type="protein sequence ID" value="PWJ79315.1"/>
    <property type="molecule type" value="Genomic_DNA"/>
</dbReference>
<evidence type="ECO:0000256" key="9">
    <source>
        <dbReference type="ARBA" id="ARBA00023012"/>
    </source>
</evidence>
<evidence type="ECO:0000256" key="4">
    <source>
        <dbReference type="ARBA" id="ARBA00022553"/>
    </source>
</evidence>
<dbReference type="InterPro" id="IPR005467">
    <property type="entry name" value="His_kinase_dom"/>
</dbReference>
<reference evidence="17 18" key="1">
    <citation type="submission" date="2018-05" db="EMBL/GenBank/DDBJ databases">
        <authorList>
            <person name="Goeker M."/>
            <person name="Huntemann M."/>
            <person name="Clum A."/>
            <person name="Pillay M."/>
            <person name="Palaniappan K."/>
            <person name="Varghese N."/>
            <person name="Mikhailova N."/>
            <person name="Stamatis D."/>
            <person name="Reddy T."/>
            <person name="Daum C."/>
            <person name="Shapiro N."/>
            <person name="Ivanova N."/>
            <person name="Kyrpides N."/>
            <person name="Woyke T."/>
        </authorList>
    </citation>
    <scope>NUCLEOTIDE SEQUENCE [LARGE SCALE GENOMIC DNA]</scope>
    <source>
        <strain evidence="17 18">DSM 26524</strain>
    </source>
</reference>
<feature type="transmembrane region" description="Helical" evidence="14">
    <location>
        <begin position="52"/>
        <end position="73"/>
    </location>
</feature>
<dbReference type="EC" id="2.7.13.3" evidence="3"/>
<dbReference type="SMART" id="SM00387">
    <property type="entry name" value="HATPase_c"/>
    <property type="match status" value="1"/>
</dbReference>
<evidence type="ECO:0000256" key="11">
    <source>
        <dbReference type="ARBA" id="ARBA00023136"/>
    </source>
</evidence>
<evidence type="ECO:0000256" key="5">
    <source>
        <dbReference type="ARBA" id="ARBA00022679"/>
    </source>
</evidence>
<organism evidence="17 18">
    <name type="scientific">Murimonas intestini</name>
    <dbReference type="NCBI Taxonomy" id="1337051"/>
    <lineage>
        <taxon>Bacteria</taxon>
        <taxon>Bacillati</taxon>
        <taxon>Bacillota</taxon>
        <taxon>Clostridia</taxon>
        <taxon>Lachnospirales</taxon>
        <taxon>Lachnospiraceae</taxon>
        <taxon>Murimonas</taxon>
    </lineage>
</organism>
<keyword evidence="10" id="KW-0843">Virulence</keyword>
<keyword evidence="9" id="KW-0902">Two-component regulatory system</keyword>
<dbReference type="PRINTS" id="PR00344">
    <property type="entry name" value="BCTRLSENSOR"/>
</dbReference>